<accession>A0AAV9U8U8</accession>
<dbReference type="Proteomes" id="UP001375240">
    <property type="component" value="Unassembled WGS sequence"/>
</dbReference>
<dbReference type="PROSITE" id="PS50231">
    <property type="entry name" value="RICIN_B_LECTIN"/>
    <property type="match status" value="1"/>
</dbReference>
<reference evidence="1 2" key="1">
    <citation type="submission" date="2019-10" db="EMBL/GenBank/DDBJ databases">
        <authorList>
            <person name="Palmer J.M."/>
        </authorList>
    </citation>
    <scope>NUCLEOTIDE SEQUENCE [LARGE SCALE GENOMIC DNA]</scope>
    <source>
        <strain evidence="1 2">TWF696</strain>
    </source>
</reference>
<organism evidence="1 2">
    <name type="scientific">Orbilia brochopaga</name>
    <dbReference type="NCBI Taxonomy" id="3140254"/>
    <lineage>
        <taxon>Eukaryota</taxon>
        <taxon>Fungi</taxon>
        <taxon>Dikarya</taxon>
        <taxon>Ascomycota</taxon>
        <taxon>Pezizomycotina</taxon>
        <taxon>Orbiliomycetes</taxon>
        <taxon>Orbiliales</taxon>
        <taxon>Orbiliaceae</taxon>
        <taxon>Orbilia</taxon>
    </lineage>
</organism>
<proteinExistence type="predicted"/>
<name>A0AAV9U8U8_9PEZI</name>
<evidence type="ECO:0000313" key="2">
    <source>
        <dbReference type="Proteomes" id="UP001375240"/>
    </source>
</evidence>
<gene>
    <name evidence="1" type="ORF">TWF696_002041</name>
</gene>
<dbReference type="AlphaFoldDB" id="A0AAV9U8U8"/>
<comment type="caution">
    <text evidence="1">The sequence shown here is derived from an EMBL/GenBank/DDBJ whole genome shotgun (WGS) entry which is preliminary data.</text>
</comment>
<keyword evidence="2" id="KW-1185">Reference proteome</keyword>
<evidence type="ECO:0000313" key="1">
    <source>
        <dbReference type="EMBL" id="KAK6336491.1"/>
    </source>
</evidence>
<sequence length="285" mass="31986">MWVETLPPKQNQITACRHAIPEFQNGRERTCLSSDPNNEMPIVETCFCTPPPDFSMSAQTIVGGNCNGDGINHPRFAQMWSVTGNVKLYKKEGELPSYWVGIIQNVASGKCLIYEPREKGFPKRVPRKEAEFWPGHIGNVRLQPCDTIGGMAVQEWLIWVTAERTLKIVPYGATHMWPTCKDPTSGLDTGSSETATDTAFRGILWNSDAPAEFPGRSVYFGCWTDGDTSWTPHPPFYKPPPQFSYWPDDYSGLSGKGMVKDMPDFSDKILEEFEDTEDSDAREDS</sequence>
<dbReference type="EMBL" id="JAVHNQ010000011">
    <property type="protein sequence ID" value="KAK6336491.1"/>
    <property type="molecule type" value="Genomic_DNA"/>
</dbReference>
<protein>
    <submittedName>
        <fullName evidence="1">Uncharacterized protein</fullName>
    </submittedName>
</protein>